<evidence type="ECO:0000256" key="1">
    <source>
        <dbReference type="ARBA" id="ARBA00005591"/>
    </source>
</evidence>
<evidence type="ECO:0000256" key="3">
    <source>
        <dbReference type="ARBA" id="ARBA00023002"/>
    </source>
</evidence>
<dbReference type="InterPro" id="IPR050162">
    <property type="entry name" value="MsrA_MetSO_reductase"/>
</dbReference>
<feature type="domain" description="Peptide methionine sulphoxide reductase MsrA" evidence="6">
    <location>
        <begin position="53"/>
        <end position="207"/>
    </location>
</feature>
<dbReference type="PANTHER" id="PTHR42799">
    <property type="entry name" value="MITOCHONDRIAL PEPTIDE METHIONINE SULFOXIDE REDUCTASE"/>
    <property type="match status" value="1"/>
</dbReference>
<comment type="catalytic activity">
    <reaction evidence="5">
        <text>[thioredoxin]-disulfide + L-methionine + H2O = L-methionine (S)-S-oxide + [thioredoxin]-dithiol</text>
        <dbReference type="Rhea" id="RHEA:19993"/>
        <dbReference type="Rhea" id="RHEA-COMP:10698"/>
        <dbReference type="Rhea" id="RHEA-COMP:10700"/>
        <dbReference type="ChEBI" id="CHEBI:15377"/>
        <dbReference type="ChEBI" id="CHEBI:29950"/>
        <dbReference type="ChEBI" id="CHEBI:50058"/>
        <dbReference type="ChEBI" id="CHEBI:57844"/>
        <dbReference type="ChEBI" id="CHEBI:58772"/>
        <dbReference type="EC" id="1.8.4.11"/>
    </reaction>
</comment>
<evidence type="ECO:0000256" key="4">
    <source>
        <dbReference type="ARBA" id="ARBA00047806"/>
    </source>
</evidence>
<evidence type="ECO:0000256" key="5">
    <source>
        <dbReference type="ARBA" id="ARBA00048782"/>
    </source>
</evidence>
<dbReference type="Gene3D" id="3.30.1060.10">
    <property type="entry name" value="Peptide methionine sulphoxide reductase MsrA"/>
    <property type="match status" value="1"/>
</dbReference>
<dbReference type="InterPro" id="IPR002569">
    <property type="entry name" value="Met_Sox_Rdtase_MsrA_dom"/>
</dbReference>
<evidence type="ECO:0000256" key="2">
    <source>
        <dbReference type="ARBA" id="ARBA00012502"/>
    </source>
</evidence>
<organism evidence="7">
    <name type="scientific">marine metagenome</name>
    <dbReference type="NCBI Taxonomy" id="408172"/>
    <lineage>
        <taxon>unclassified sequences</taxon>
        <taxon>metagenomes</taxon>
        <taxon>ecological metagenomes</taxon>
    </lineage>
</organism>
<reference evidence="7" key="1">
    <citation type="submission" date="2018-05" db="EMBL/GenBank/DDBJ databases">
        <authorList>
            <person name="Lanie J.A."/>
            <person name="Ng W.-L."/>
            <person name="Kazmierczak K.M."/>
            <person name="Andrzejewski T.M."/>
            <person name="Davidsen T.M."/>
            <person name="Wayne K.J."/>
            <person name="Tettelin H."/>
            <person name="Glass J.I."/>
            <person name="Rusch D."/>
            <person name="Podicherti R."/>
            <person name="Tsui H.-C.T."/>
            <person name="Winkler M.E."/>
        </authorList>
    </citation>
    <scope>NUCLEOTIDE SEQUENCE</scope>
</reference>
<comment type="similarity">
    <text evidence="1">Belongs to the MsrA Met sulfoxide reductase family.</text>
</comment>
<dbReference type="AlphaFoldDB" id="A0A381X3L7"/>
<dbReference type="SUPFAM" id="SSF55068">
    <property type="entry name" value="Peptide methionine sulfoxide reductase"/>
    <property type="match status" value="1"/>
</dbReference>
<dbReference type="GO" id="GO:0008113">
    <property type="term" value="F:peptide-methionine (S)-S-oxide reductase activity"/>
    <property type="evidence" value="ECO:0007669"/>
    <property type="project" value="UniProtKB-EC"/>
</dbReference>
<evidence type="ECO:0000313" key="7">
    <source>
        <dbReference type="EMBL" id="SVA58787.1"/>
    </source>
</evidence>
<dbReference type="Pfam" id="PF01625">
    <property type="entry name" value="PMSR"/>
    <property type="match status" value="1"/>
</dbReference>
<name>A0A381X3L7_9ZZZZ</name>
<protein>
    <recommendedName>
        <fullName evidence="2">peptide-methionine (S)-S-oxide reductase</fullName>
        <ecNumber evidence="2">1.8.4.11</ecNumber>
    </recommendedName>
</protein>
<comment type="catalytic activity">
    <reaction evidence="4">
        <text>L-methionyl-[protein] + [thioredoxin]-disulfide + H2O = L-methionyl-(S)-S-oxide-[protein] + [thioredoxin]-dithiol</text>
        <dbReference type="Rhea" id="RHEA:14217"/>
        <dbReference type="Rhea" id="RHEA-COMP:10698"/>
        <dbReference type="Rhea" id="RHEA-COMP:10700"/>
        <dbReference type="Rhea" id="RHEA-COMP:12313"/>
        <dbReference type="Rhea" id="RHEA-COMP:12315"/>
        <dbReference type="ChEBI" id="CHEBI:15377"/>
        <dbReference type="ChEBI" id="CHEBI:16044"/>
        <dbReference type="ChEBI" id="CHEBI:29950"/>
        <dbReference type="ChEBI" id="CHEBI:44120"/>
        <dbReference type="ChEBI" id="CHEBI:50058"/>
        <dbReference type="EC" id="1.8.4.11"/>
    </reaction>
</comment>
<accession>A0A381X3L7</accession>
<dbReference type="GO" id="GO:0005737">
    <property type="term" value="C:cytoplasm"/>
    <property type="evidence" value="ECO:0007669"/>
    <property type="project" value="TreeGrafter"/>
</dbReference>
<dbReference type="PANTHER" id="PTHR42799:SF2">
    <property type="entry name" value="MITOCHONDRIAL PEPTIDE METHIONINE SULFOXIDE REDUCTASE"/>
    <property type="match status" value="1"/>
</dbReference>
<evidence type="ECO:0000259" key="6">
    <source>
        <dbReference type="Pfam" id="PF01625"/>
    </source>
</evidence>
<feature type="non-terminal residue" evidence="7">
    <location>
        <position position="1"/>
    </location>
</feature>
<dbReference type="NCBIfam" id="TIGR00401">
    <property type="entry name" value="msrA"/>
    <property type="match status" value="1"/>
</dbReference>
<dbReference type="EC" id="1.8.4.11" evidence="2"/>
<dbReference type="FunFam" id="3.30.1060.10:FF:000001">
    <property type="entry name" value="Peptide methionine sulfoxide reductase MsrA"/>
    <property type="match status" value="1"/>
</dbReference>
<gene>
    <name evidence="7" type="ORF">METZ01_LOCUS111641</name>
</gene>
<proteinExistence type="inferred from homology"/>
<dbReference type="HAMAP" id="MF_01401">
    <property type="entry name" value="MsrA"/>
    <property type="match status" value="1"/>
</dbReference>
<dbReference type="InterPro" id="IPR036509">
    <property type="entry name" value="Met_Sox_Rdtase_MsrA_sf"/>
</dbReference>
<keyword evidence="3" id="KW-0560">Oxidoreductase</keyword>
<dbReference type="EMBL" id="UINC01013639">
    <property type="protein sequence ID" value="SVA58787.1"/>
    <property type="molecule type" value="Genomic_DNA"/>
</dbReference>
<sequence>VDTKQMNFFTRQAAPMVSPEDALPGRSSALQISGIHFVNDTSIKPPFPEHMNQIIFGMGCFWGAERLFWQVPGVYTTAAGYSGGYTPNPTYPETCTSRTGHTEAVLVVFEPSKVELETLFKVFWENHDPTQHMGQGNDIGTQYRTAIYGTNTDQVNAANTSRDRYQSELNASGFETITTEIAAAGNFYYAEEEHQQYLAKNPFGYCNHGFCQVAYK</sequence>
<dbReference type="GO" id="GO:0034599">
    <property type="term" value="P:cellular response to oxidative stress"/>
    <property type="evidence" value="ECO:0007669"/>
    <property type="project" value="TreeGrafter"/>
</dbReference>